<proteinExistence type="predicted"/>
<comment type="caution">
    <text evidence="2">The sequence shown here is derived from an EMBL/GenBank/DDBJ whole genome shotgun (WGS) entry which is preliminary data.</text>
</comment>
<feature type="coiled-coil region" evidence="1">
    <location>
        <begin position="36"/>
        <end position="70"/>
    </location>
</feature>
<dbReference type="AlphaFoldDB" id="A0A644T264"/>
<organism evidence="2">
    <name type="scientific">bioreactor metagenome</name>
    <dbReference type="NCBI Taxonomy" id="1076179"/>
    <lineage>
        <taxon>unclassified sequences</taxon>
        <taxon>metagenomes</taxon>
        <taxon>ecological metagenomes</taxon>
    </lineage>
</organism>
<evidence type="ECO:0000313" key="2">
    <source>
        <dbReference type="EMBL" id="MPL60587.1"/>
    </source>
</evidence>
<reference evidence="2" key="1">
    <citation type="submission" date="2019-08" db="EMBL/GenBank/DDBJ databases">
        <authorList>
            <person name="Kucharzyk K."/>
            <person name="Murdoch R.W."/>
            <person name="Higgins S."/>
            <person name="Loffler F."/>
        </authorList>
    </citation>
    <scope>NUCLEOTIDE SEQUENCE</scope>
</reference>
<gene>
    <name evidence="2" type="ORF">SDC9_06148</name>
</gene>
<dbReference type="EMBL" id="VSSQ01000012">
    <property type="protein sequence ID" value="MPL60587.1"/>
    <property type="molecule type" value="Genomic_DNA"/>
</dbReference>
<evidence type="ECO:0000256" key="1">
    <source>
        <dbReference type="SAM" id="Coils"/>
    </source>
</evidence>
<keyword evidence="1" id="KW-0175">Coiled coil</keyword>
<protein>
    <submittedName>
        <fullName evidence="2">Uncharacterized protein</fullName>
    </submittedName>
</protein>
<name>A0A644T264_9ZZZZ</name>
<sequence length="117" mass="13812">MKITFEEYNHFASIITDIVSVPISGGGLMEGDISLIGEFQKRIRELEDKVEALRISRRVLMNLIESLENERRDQLLSLESKNECLQKNNCRYARIIMYRNLRITELEQKLKNFSRFT</sequence>
<accession>A0A644T264</accession>